<organism evidence="2 3">
    <name type="scientific">Panaeolus cyanescens</name>
    <dbReference type="NCBI Taxonomy" id="181874"/>
    <lineage>
        <taxon>Eukaryota</taxon>
        <taxon>Fungi</taxon>
        <taxon>Dikarya</taxon>
        <taxon>Basidiomycota</taxon>
        <taxon>Agaricomycotina</taxon>
        <taxon>Agaricomycetes</taxon>
        <taxon>Agaricomycetidae</taxon>
        <taxon>Agaricales</taxon>
        <taxon>Agaricineae</taxon>
        <taxon>Galeropsidaceae</taxon>
        <taxon>Panaeolus</taxon>
    </lineage>
</organism>
<evidence type="ECO:0000313" key="3">
    <source>
        <dbReference type="Proteomes" id="UP000284842"/>
    </source>
</evidence>
<gene>
    <name evidence="2" type="ORF">CVT24_008842</name>
</gene>
<name>A0A409XAF5_9AGAR</name>
<dbReference type="InParanoid" id="A0A409XAF5"/>
<accession>A0A409XAF5</accession>
<comment type="caution">
    <text evidence="2">The sequence shown here is derived from an EMBL/GenBank/DDBJ whole genome shotgun (WGS) entry which is preliminary data.</text>
</comment>
<evidence type="ECO:0000256" key="1">
    <source>
        <dbReference type="SAM" id="MobiDB-lite"/>
    </source>
</evidence>
<feature type="compositionally biased region" description="Acidic residues" evidence="1">
    <location>
        <begin position="58"/>
        <end position="71"/>
    </location>
</feature>
<protein>
    <submittedName>
        <fullName evidence="2">Uncharacterized protein</fullName>
    </submittedName>
</protein>
<dbReference type="Proteomes" id="UP000284842">
    <property type="component" value="Unassembled WGS sequence"/>
</dbReference>
<feature type="compositionally biased region" description="Acidic residues" evidence="1">
    <location>
        <begin position="80"/>
        <end position="98"/>
    </location>
</feature>
<proteinExistence type="predicted"/>
<dbReference type="EMBL" id="NHTK01004200">
    <property type="protein sequence ID" value="PPQ87742.1"/>
    <property type="molecule type" value="Genomic_DNA"/>
</dbReference>
<feature type="region of interest" description="Disordered" evidence="1">
    <location>
        <begin position="33"/>
        <end position="101"/>
    </location>
</feature>
<dbReference type="AlphaFoldDB" id="A0A409XAF5"/>
<evidence type="ECO:0000313" key="2">
    <source>
        <dbReference type="EMBL" id="PPQ87742.1"/>
    </source>
</evidence>
<keyword evidence="3" id="KW-1185">Reference proteome</keyword>
<reference evidence="2 3" key="1">
    <citation type="journal article" date="2018" name="Evol. Lett.">
        <title>Horizontal gene cluster transfer increased hallucinogenic mushroom diversity.</title>
        <authorList>
            <person name="Reynolds H.T."/>
            <person name="Vijayakumar V."/>
            <person name="Gluck-Thaler E."/>
            <person name="Korotkin H.B."/>
            <person name="Matheny P.B."/>
            <person name="Slot J.C."/>
        </authorList>
    </citation>
    <scope>NUCLEOTIDE SEQUENCE [LARGE SCALE GENOMIC DNA]</scope>
    <source>
        <strain evidence="2 3">2629</strain>
    </source>
</reference>
<sequence>MIMNGIYDDAVQSFVFDDECEGLDEEEVLEYYQYPDEGRGSGNEAYSDSESAEHESDVLPDVDPGDYDHDDEYVLHGEHADEDDKYEEDQEELGEQEIDNGAPMEVDINIQQDVDSNIRHEPIYVVVPLGVGVVE</sequence>